<dbReference type="InterPro" id="IPR023401">
    <property type="entry name" value="ODC_N"/>
</dbReference>
<gene>
    <name evidence="1" type="ORF">CIG21_03600</name>
</gene>
<accession>A0A269PH06</accession>
<dbReference type="PANTHER" id="PTHR13812:SF19">
    <property type="entry name" value="KETIMINE REDUCTASE MU-CRYSTALLIN"/>
    <property type="match status" value="1"/>
</dbReference>
<sequence>MKQRTNLTVLSRSELAQIKISPESVLESVKSALIELDQPGTLCPGKIKVEVPESVSYSMVGRSRSSNSVGFKTSYTHWSKTHQQSARDRSYYTTLTLYDDSSGYPIALLDGAAAGTLRTPAVSALLAQYAGAIPQSALIIGSGTQGQNAAPFLLETFETLNTIYLAGSHSVGLEKGAKIASTAAVKLGRKIRIKIVDDPTTVSSNCDLIIGAAGPETRCTVTASDIPRHATVVVVGYGIAPDICHQASRVITTSIEQMNVTGRDYADTDGRLPNVHAELSDLLRKGRKLPRIDETTFCYNSGLVLTDIAVGQILAKEGLKQGFGTEISLW</sequence>
<dbReference type="SUPFAM" id="SSF51735">
    <property type="entry name" value="NAD(P)-binding Rossmann-fold domains"/>
    <property type="match status" value="1"/>
</dbReference>
<evidence type="ECO:0000313" key="2">
    <source>
        <dbReference type="Proteomes" id="UP000215771"/>
    </source>
</evidence>
<dbReference type="Proteomes" id="UP000215771">
    <property type="component" value="Unassembled WGS sequence"/>
</dbReference>
<dbReference type="Pfam" id="PF02423">
    <property type="entry name" value="OCD_Mu_crystall"/>
    <property type="match status" value="1"/>
</dbReference>
<dbReference type="Gene3D" id="3.40.50.720">
    <property type="entry name" value="NAD(P)-binding Rossmann-like Domain"/>
    <property type="match status" value="1"/>
</dbReference>
<name>A0A269PH06_9CORY</name>
<reference evidence="1 2" key="1">
    <citation type="submission" date="2017-08" db="EMBL/GenBank/DDBJ databases">
        <authorList>
            <person name="de Groot N.N."/>
        </authorList>
    </citation>
    <scope>NUCLEOTIDE SEQUENCE [LARGE SCALE GENOMIC DNA]</scope>
    <source>
        <strain evidence="1 2">NBT06-6</strain>
    </source>
</reference>
<dbReference type="InterPro" id="IPR036291">
    <property type="entry name" value="NAD(P)-bd_dom_sf"/>
</dbReference>
<dbReference type="EMBL" id="NQMQ01000008">
    <property type="protein sequence ID" value="PAJ70624.1"/>
    <property type="molecule type" value="Genomic_DNA"/>
</dbReference>
<dbReference type="RefSeq" id="WP_046648446.1">
    <property type="nucleotide sequence ID" value="NZ_CP047655.1"/>
</dbReference>
<organism evidence="1 2">
    <name type="scientific">Corynebacterium hadale</name>
    <dbReference type="NCBI Taxonomy" id="2026255"/>
    <lineage>
        <taxon>Bacteria</taxon>
        <taxon>Bacillati</taxon>
        <taxon>Actinomycetota</taxon>
        <taxon>Actinomycetes</taxon>
        <taxon>Mycobacteriales</taxon>
        <taxon>Corynebacteriaceae</taxon>
        <taxon>Corynebacterium</taxon>
    </lineage>
</organism>
<comment type="caution">
    <text evidence="1">The sequence shown here is derived from an EMBL/GenBank/DDBJ whole genome shotgun (WGS) entry which is preliminary data.</text>
</comment>
<proteinExistence type="predicted"/>
<dbReference type="Gene3D" id="3.30.1780.10">
    <property type="entry name" value="ornithine cyclodeaminase, domain 1"/>
    <property type="match status" value="1"/>
</dbReference>
<evidence type="ECO:0000313" key="1">
    <source>
        <dbReference type="EMBL" id="PAJ70624.1"/>
    </source>
</evidence>
<dbReference type="GO" id="GO:0005737">
    <property type="term" value="C:cytoplasm"/>
    <property type="evidence" value="ECO:0007669"/>
    <property type="project" value="TreeGrafter"/>
</dbReference>
<protein>
    <submittedName>
        <fullName evidence="1">Ornithine cyclodeaminase</fullName>
    </submittedName>
</protein>
<dbReference type="InterPro" id="IPR003462">
    <property type="entry name" value="ODC_Mu_crystall"/>
</dbReference>
<dbReference type="AlphaFoldDB" id="A0A269PH06"/>
<dbReference type="PANTHER" id="PTHR13812">
    <property type="entry name" value="KETIMINE REDUCTASE MU-CRYSTALLIN"/>
    <property type="match status" value="1"/>
</dbReference>